<sequence>MYQINPTTNELIELRTKRFADLGFKKREHLQEWLAKCPTASVERTGPK</sequence>
<organism evidence="1 2">
    <name type="scientific">Thalassobacterium maritimum</name>
    <dbReference type="NCBI Taxonomy" id="3041265"/>
    <lineage>
        <taxon>Bacteria</taxon>
        <taxon>Pseudomonadati</taxon>
        <taxon>Verrucomicrobiota</taxon>
        <taxon>Opitutia</taxon>
        <taxon>Puniceicoccales</taxon>
        <taxon>Coraliomargaritaceae</taxon>
        <taxon>Thalassobacterium</taxon>
    </lineage>
</organism>
<dbReference type="Proteomes" id="UP001225316">
    <property type="component" value="Unassembled WGS sequence"/>
</dbReference>
<gene>
    <name evidence="1" type="ORF">QEH52_07660</name>
</gene>
<name>A0ABU1AT94_9BACT</name>
<comment type="caution">
    <text evidence="1">The sequence shown here is derived from an EMBL/GenBank/DDBJ whole genome shotgun (WGS) entry which is preliminary data.</text>
</comment>
<accession>A0ABU1AT94</accession>
<protein>
    <submittedName>
        <fullName evidence="1">Uncharacterized protein</fullName>
    </submittedName>
</protein>
<proteinExistence type="predicted"/>
<dbReference type="EMBL" id="JARXHW010000013">
    <property type="protein sequence ID" value="MDQ8207379.1"/>
    <property type="molecule type" value="Genomic_DNA"/>
</dbReference>
<reference evidence="1 2" key="1">
    <citation type="submission" date="2023-04" db="EMBL/GenBank/DDBJ databases">
        <title>A novel bacteria isolated from coastal sediment.</title>
        <authorList>
            <person name="Liu X.-J."/>
            <person name="Du Z.-J."/>
        </authorList>
    </citation>
    <scope>NUCLEOTIDE SEQUENCE [LARGE SCALE GENOMIC DNA]</scope>
    <source>
        <strain evidence="1 2">SDUM461003</strain>
    </source>
</reference>
<keyword evidence="2" id="KW-1185">Reference proteome</keyword>
<evidence type="ECO:0000313" key="1">
    <source>
        <dbReference type="EMBL" id="MDQ8207379.1"/>
    </source>
</evidence>
<dbReference type="RefSeq" id="WP_308949515.1">
    <property type="nucleotide sequence ID" value="NZ_JARXHW010000013.1"/>
</dbReference>
<evidence type="ECO:0000313" key="2">
    <source>
        <dbReference type="Proteomes" id="UP001225316"/>
    </source>
</evidence>